<name>A0AAE9YQH2_9GAMM</name>
<evidence type="ECO:0000313" key="1">
    <source>
        <dbReference type="EMBL" id="WDD99195.1"/>
    </source>
</evidence>
<dbReference type="Proteomes" id="UP000032568">
    <property type="component" value="Chromosome"/>
</dbReference>
<dbReference type="EMBL" id="CP059735">
    <property type="protein sequence ID" value="WDD99195.1"/>
    <property type="molecule type" value="Genomic_DNA"/>
</dbReference>
<dbReference type="AlphaFoldDB" id="A0AAE9YQH2"/>
<gene>
    <name evidence="1" type="ORF">SG35_000450</name>
</gene>
<sequence>MHPFSLKKESTQAVTGGLSIPGLSEYLKEDGGPITMAIPEGGYDPRDFVIS</sequence>
<dbReference type="RefSeq" id="WP_160298372.1">
    <property type="nucleotide sequence ID" value="NZ_CP059735.1"/>
</dbReference>
<keyword evidence="2" id="KW-1185">Reference proteome</keyword>
<reference evidence="1 2" key="2">
    <citation type="journal article" date="2022" name="Mar. Drugs">
        <title>Bioassay-Guided Fractionation Leads to the Detection of Cholic Acid Generated by the Rare Thalassomonas sp.</title>
        <authorList>
            <person name="Pheiffer F."/>
            <person name="Schneider Y.K."/>
            <person name="Hansen E.H."/>
            <person name="Andersen J.H."/>
            <person name="Isaksson J."/>
            <person name="Busche T."/>
            <person name="R C."/>
            <person name="Kalinowski J."/>
            <person name="Zyl L.V."/>
            <person name="Trindade M."/>
        </authorList>
    </citation>
    <scope>NUCLEOTIDE SEQUENCE [LARGE SCALE GENOMIC DNA]</scope>
    <source>
        <strain evidence="1 2">A5K-106</strain>
    </source>
</reference>
<dbReference type="KEGG" id="tact:SG35_000450"/>
<organism evidence="1 2">
    <name type="scientific">Thalassomonas actiniarum</name>
    <dbReference type="NCBI Taxonomy" id="485447"/>
    <lineage>
        <taxon>Bacteria</taxon>
        <taxon>Pseudomonadati</taxon>
        <taxon>Pseudomonadota</taxon>
        <taxon>Gammaproteobacteria</taxon>
        <taxon>Alteromonadales</taxon>
        <taxon>Colwelliaceae</taxon>
        <taxon>Thalassomonas</taxon>
    </lineage>
</organism>
<proteinExistence type="predicted"/>
<reference evidence="1 2" key="1">
    <citation type="journal article" date="2015" name="Genome Announc.">
        <title>Draft Genome Sequences of Marine Isolates of Thalassomonas viridans and Thalassomonas actiniarum.</title>
        <authorList>
            <person name="Olonade I."/>
            <person name="van Zyl L.J."/>
            <person name="Trindade M."/>
        </authorList>
    </citation>
    <scope>NUCLEOTIDE SEQUENCE [LARGE SCALE GENOMIC DNA]</scope>
    <source>
        <strain evidence="1 2">A5K-106</strain>
    </source>
</reference>
<accession>A0AAE9YQH2</accession>
<evidence type="ECO:0000313" key="2">
    <source>
        <dbReference type="Proteomes" id="UP000032568"/>
    </source>
</evidence>
<protein>
    <submittedName>
        <fullName evidence="1">Uncharacterized protein</fullName>
    </submittedName>
</protein>